<name>A0A1H6D1C6_9ACTN</name>
<dbReference type="Proteomes" id="UP000236723">
    <property type="component" value="Unassembled WGS sequence"/>
</dbReference>
<dbReference type="RefSeq" id="WP_103940685.1">
    <property type="nucleotide sequence ID" value="NZ_FNVO01000012.1"/>
</dbReference>
<sequence length="85" mass="9396">MTYSLASHIMITETEHGMVLLDENNGRYWQMNGTGATVLRRILEEGNAESVITDLRERHPAAAERIEADVTALVTALLNARVLSS</sequence>
<organism evidence="1 2">
    <name type="scientific">Thermomonospora echinospora</name>
    <dbReference type="NCBI Taxonomy" id="1992"/>
    <lineage>
        <taxon>Bacteria</taxon>
        <taxon>Bacillati</taxon>
        <taxon>Actinomycetota</taxon>
        <taxon>Actinomycetes</taxon>
        <taxon>Streptosporangiales</taxon>
        <taxon>Thermomonosporaceae</taxon>
        <taxon>Thermomonospora</taxon>
    </lineage>
</organism>
<reference evidence="2" key="1">
    <citation type="submission" date="2016-10" db="EMBL/GenBank/DDBJ databases">
        <authorList>
            <person name="Varghese N."/>
            <person name="Submissions S."/>
        </authorList>
    </citation>
    <scope>NUCLEOTIDE SEQUENCE [LARGE SCALE GENOMIC DNA]</scope>
    <source>
        <strain evidence="2">DSM 43163</strain>
    </source>
</reference>
<gene>
    <name evidence="1" type="ORF">SAMN04489712_112128</name>
</gene>
<protein>
    <submittedName>
        <fullName evidence="1">Coenzyme PQQ synthesis protein D (PqqD)</fullName>
    </submittedName>
</protein>
<evidence type="ECO:0000313" key="2">
    <source>
        <dbReference type="Proteomes" id="UP000236723"/>
    </source>
</evidence>
<dbReference type="EMBL" id="FNVO01000012">
    <property type="protein sequence ID" value="SEG78818.1"/>
    <property type="molecule type" value="Genomic_DNA"/>
</dbReference>
<dbReference type="Gene3D" id="1.10.10.1150">
    <property type="entry name" value="Coenzyme PQQ synthesis protein D (PqqD)"/>
    <property type="match status" value="1"/>
</dbReference>
<accession>A0A1H6D1C6</accession>
<keyword evidence="2" id="KW-1185">Reference proteome</keyword>
<dbReference type="Pfam" id="PF05402">
    <property type="entry name" value="PqqD"/>
    <property type="match status" value="1"/>
</dbReference>
<dbReference type="OrthoDB" id="5195143at2"/>
<evidence type="ECO:0000313" key="1">
    <source>
        <dbReference type="EMBL" id="SEG78818.1"/>
    </source>
</evidence>
<proteinExistence type="predicted"/>
<dbReference type="AlphaFoldDB" id="A0A1H6D1C6"/>
<dbReference type="NCBIfam" id="NF033530">
    <property type="entry name" value="lasso_PqqD_Strm"/>
    <property type="match status" value="1"/>
</dbReference>
<dbReference type="InterPro" id="IPR008792">
    <property type="entry name" value="PQQD"/>
</dbReference>
<dbReference type="InterPro" id="IPR041881">
    <property type="entry name" value="PqqD_sf"/>
</dbReference>